<dbReference type="EMBL" id="CP031001">
    <property type="protein sequence ID" value="QHN77892.1"/>
    <property type="molecule type" value="Genomic_DNA"/>
</dbReference>
<dbReference type="Proteomes" id="UP000464620">
    <property type="component" value="Chromosome B09"/>
</dbReference>
<evidence type="ECO:0000313" key="1">
    <source>
        <dbReference type="EMBL" id="QHN77892.1"/>
    </source>
</evidence>
<evidence type="ECO:0000313" key="2">
    <source>
        <dbReference type="Proteomes" id="UP000464620"/>
    </source>
</evidence>
<accession>A0A6B9VC94</accession>
<protein>
    <submittedName>
        <fullName evidence="1">Uncharacterized protein</fullName>
    </submittedName>
</protein>
<dbReference type="AlphaFoldDB" id="A0A6B9VC94"/>
<name>A0A6B9VC94_ARAHY</name>
<gene>
    <name evidence="1" type="ORF">DS421_19g656770</name>
</gene>
<organism evidence="1 2">
    <name type="scientific">Arachis hypogaea</name>
    <name type="common">Peanut</name>
    <dbReference type="NCBI Taxonomy" id="3818"/>
    <lineage>
        <taxon>Eukaryota</taxon>
        <taxon>Viridiplantae</taxon>
        <taxon>Streptophyta</taxon>
        <taxon>Embryophyta</taxon>
        <taxon>Tracheophyta</taxon>
        <taxon>Spermatophyta</taxon>
        <taxon>Magnoliopsida</taxon>
        <taxon>eudicotyledons</taxon>
        <taxon>Gunneridae</taxon>
        <taxon>Pentapetalae</taxon>
        <taxon>rosids</taxon>
        <taxon>fabids</taxon>
        <taxon>Fabales</taxon>
        <taxon>Fabaceae</taxon>
        <taxon>Papilionoideae</taxon>
        <taxon>50 kb inversion clade</taxon>
        <taxon>dalbergioids sensu lato</taxon>
        <taxon>Dalbergieae</taxon>
        <taxon>Pterocarpus clade</taxon>
        <taxon>Arachis</taxon>
    </lineage>
</organism>
<proteinExistence type="predicted"/>
<sequence length="71" mass="7790">MNLSISHDSELEAIAFPFLFLEISPALGANNGYGKIKSRAFFTPNLKGLLVLEQKKKEGIRRRRDGGDGGV</sequence>
<reference evidence="1 2" key="1">
    <citation type="submission" date="2020-01" db="EMBL/GenBank/DDBJ databases">
        <title>Genome sequence of Arachis hypogaea, cultivar Shitouqi.</title>
        <authorList>
            <person name="Zhuang W."/>
            <person name="Chen H."/>
            <person name="Varshney R."/>
            <person name="Wang D."/>
            <person name="Ming R."/>
        </authorList>
    </citation>
    <scope>NUCLEOTIDE SEQUENCE [LARGE SCALE GENOMIC DNA]</scope>
    <source>
        <tissue evidence="1">Young leaf</tissue>
    </source>
</reference>